<keyword evidence="1" id="KW-0805">Transcription regulation</keyword>
<dbReference type="HOGENOM" id="CLU_017584_10_0_9"/>
<dbReference type="KEGG" id="dmi:Desmer_3785"/>
<dbReference type="InterPro" id="IPR036388">
    <property type="entry name" value="WH-like_DNA-bd_sf"/>
</dbReference>
<dbReference type="InterPro" id="IPR036390">
    <property type="entry name" value="WH_DNA-bd_sf"/>
</dbReference>
<organism evidence="5 6">
    <name type="scientific">Desulfosporosinus meridiei (strain ATCC BAA-275 / DSM 13257 / KCTC 12902 / NCIMB 13706 / S10)</name>
    <dbReference type="NCBI Taxonomy" id="768704"/>
    <lineage>
        <taxon>Bacteria</taxon>
        <taxon>Bacillati</taxon>
        <taxon>Bacillota</taxon>
        <taxon>Clostridia</taxon>
        <taxon>Eubacteriales</taxon>
        <taxon>Desulfitobacteriaceae</taxon>
        <taxon>Desulfosporosinus</taxon>
    </lineage>
</organism>
<protein>
    <submittedName>
        <fullName evidence="5">Putative transcriptional regulator</fullName>
    </submittedName>
</protein>
<dbReference type="AlphaFoldDB" id="J7J3R6"/>
<proteinExistence type="predicted"/>
<dbReference type="SMART" id="SM00345">
    <property type="entry name" value="HTH_GNTR"/>
    <property type="match status" value="1"/>
</dbReference>
<name>J7J3R6_DESMD</name>
<dbReference type="PANTHER" id="PTHR38445:SF10">
    <property type="entry name" value="GNTR-FAMILY TRANSCRIPTIONAL REGULATOR"/>
    <property type="match status" value="1"/>
</dbReference>
<dbReference type="GO" id="GO:0003700">
    <property type="term" value="F:DNA-binding transcription factor activity"/>
    <property type="evidence" value="ECO:0007669"/>
    <property type="project" value="InterPro"/>
</dbReference>
<evidence type="ECO:0000313" key="5">
    <source>
        <dbReference type="EMBL" id="AFQ45621.1"/>
    </source>
</evidence>
<reference evidence="5 6" key="1">
    <citation type="journal article" date="2012" name="J. Bacteriol.">
        <title>Complete genome sequences of Desulfosporosinus orientis DSM765T, Desulfosporosinus youngiae DSM17734T, Desulfosporosinus meridiei DSM13257T, and Desulfosporosinus acidiphilus DSM22704T.</title>
        <authorList>
            <person name="Pester M."/>
            <person name="Brambilla E."/>
            <person name="Alazard D."/>
            <person name="Rattei T."/>
            <person name="Weinmaier T."/>
            <person name="Han J."/>
            <person name="Lucas S."/>
            <person name="Lapidus A."/>
            <person name="Cheng J.F."/>
            <person name="Goodwin L."/>
            <person name="Pitluck S."/>
            <person name="Peters L."/>
            <person name="Ovchinnikova G."/>
            <person name="Teshima H."/>
            <person name="Detter J.C."/>
            <person name="Han C.S."/>
            <person name="Tapia R."/>
            <person name="Land M.L."/>
            <person name="Hauser L."/>
            <person name="Kyrpides N.C."/>
            <person name="Ivanova N.N."/>
            <person name="Pagani I."/>
            <person name="Huntmann M."/>
            <person name="Wei C.L."/>
            <person name="Davenport K.W."/>
            <person name="Daligault H."/>
            <person name="Chain P.S."/>
            <person name="Chen A."/>
            <person name="Mavromatis K."/>
            <person name="Markowitz V."/>
            <person name="Szeto E."/>
            <person name="Mikhailova N."/>
            <person name="Pati A."/>
            <person name="Wagner M."/>
            <person name="Woyke T."/>
            <person name="Ollivier B."/>
            <person name="Klenk H.P."/>
            <person name="Spring S."/>
            <person name="Loy A."/>
        </authorList>
    </citation>
    <scope>NUCLEOTIDE SEQUENCE [LARGE SCALE GENOMIC DNA]</scope>
    <source>
        <strain evidence="6">ATCC BAA-275 / DSM 13257 / NCIMB 13706 / S10</strain>
    </source>
</reference>
<dbReference type="Proteomes" id="UP000005262">
    <property type="component" value="Chromosome"/>
</dbReference>
<evidence type="ECO:0000313" key="6">
    <source>
        <dbReference type="Proteomes" id="UP000005262"/>
    </source>
</evidence>
<dbReference type="STRING" id="768704.Desmer_3785"/>
<gene>
    <name evidence="5" type="ordered locus">Desmer_3785</name>
</gene>
<dbReference type="InterPro" id="IPR000524">
    <property type="entry name" value="Tscrpt_reg_HTH_GntR"/>
</dbReference>
<dbReference type="CDD" id="cd07377">
    <property type="entry name" value="WHTH_GntR"/>
    <property type="match status" value="1"/>
</dbReference>
<reference evidence="6" key="2">
    <citation type="submission" date="2012-08" db="EMBL/GenBank/DDBJ databases">
        <title>Finished genome of Desulfosporosinus meridiei DSM 13257.</title>
        <authorList>
            <person name="Huntemann M."/>
            <person name="Wei C.-L."/>
            <person name="Han J."/>
            <person name="Detter J.C."/>
            <person name="Han C."/>
            <person name="Davenport K."/>
            <person name="Daligault H."/>
            <person name="Erkkila T."/>
            <person name="Gu W."/>
            <person name="Munk A.C.C."/>
            <person name="Teshima H."/>
            <person name="Xu Y."/>
            <person name="Chain P."/>
            <person name="Tapia R."/>
            <person name="Chen A."/>
            <person name="Krypides N."/>
            <person name="Mavromatis K."/>
            <person name="Markowitz V."/>
            <person name="Szeto E."/>
            <person name="Ivanova N."/>
            <person name="Mikhailova N."/>
            <person name="Ovchinnikova G."/>
            <person name="Pagani I."/>
            <person name="Pati A."/>
            <person name="Goodwin L."/>
            <person name="Peters L."/>
            <person name="Pitluck S."/>
            <person name="Woyke T."/>
            <person name="Pester M."/>
            <person name="Spring S."/>
            <person name="Ollivier B."/>
            <person name="Rattei T."/>
            <person name="Klenk H.-P."/>
            <person name="Wagner M."/>
            <person name="Loy A."/>
        </authorList>
    </citation>
    <scope>NUCLEOTIDE SEQUENCE [LARGE SCALE GENOMIC DNA]</scope>
    <source>
        <strain evidence="6">ATCC BAA-275 / DSM 13257 / NCIMB 13706 / S10</strain>
    </source>
</reference>
<keyword evidence="6" id="KW-1185">Reference proteome</keyword>
<dbReference type="PANTHER" id="PTHR38445">
    <property type="entry name" value="HTH-TYPE TRANSCRIPTIONAL REPRESSOR YTRA"/>
    <property type="match status" value="1"/>
</dbReference>
<evidence type="ECO:0000256" key="3">
    <source>
        <dbReference type="ARBA" id="ARBA00023163"/>
    </source>
</evidence>
<dbReference type="EMBL" id="CP003629">
    <property type="protein sequence ID" value="AFQ45621.1"/>
    <property type="molecule type" value="Genomic_DNA"/>
</dbReference>
<dbReference type="eggNOG" id="COG1725">
    <property type="taxonomic scope" value="Bacteria"/>
</dbReference>
<keyword evidence="3" id="KW-0804">Transcription</keyword>
<dbReference type="Gene3D" id="1.10.10.10">
    <property type="entry name" value="Winged helix-like DNA-binding domain superfamily/Winged helix DNA-binding domain"/>
    <property type="match status" value="1"/>
</dbReference>
<dbReference type="PROSITE" id="PS50949">
    <property type="entry name" value="HTH_GNTR"/>
    <property type="match status" value="1"/>
</dbReference>
<keyword evidence="2" id="KW-0238">DNA-binding</keyword>
<feature type="domain" description="HTH gntR-type" evidence="4">
    <location>
        <begin position="27"/>
        <end position="95"/>
    </location>
</feature>
<evidence type="ECO:0000256" key="1">
    <source>
        <dbReference type="ARBA" id="ARBA00023015"/>
    </source>
</evidence>
<accession>J7J3R6</accession>
<evidence type="ECO:0000256" key="2">
    <source>
        <dbReference type="ARBA" id="ARBA00023125"/>
    </source>
</evidence>
<sequence>MHYNTNALVSLKYMEGNKLILNADNMKPIYIQIAEWLEVEILNNNLQADERIYSQYQLADMFTINPATAAKGLNLLADEDIVYKKRGLGMFVSPNAKQFILTKRRKQVLEQMIKELVIESKRLGVSENELIKMILAFKPVGKEEEEL</sequence>
<dbReference type="SUPFAM" id="SSF46785">
    <property type="entry name" value="Winged helix' DNA-binding domain"/>
    <property type="match status" value="1"/>
</dbReference>
<evidence type="ECO:0000259" key="4">
    <source>
        <dbReference type="PROSITE" id="PS50949"/>
    </source>
</evidence>
<dbReference type="GO" id="GO:0003677">
    <property type="term" value="F:DNA binding"/>
    <property type="evidence" value="ECO:0007669"/>
    <property type="project" value="UniProtKB-KW"/>
</dbReference>